<evidence type="ECO:0000313" key="1">
    <source>
        <dbReference type="EMBL" id="KAF5320036.1"/>
    </source>
</evidence>
<proteinExistence type="predicted"/>
<organism evidence="1 2">
    <name type="scientific">Tetrapyrgos nigripes</name>
    <dbReference type="NCBI Taxonomy" id="182062"/>
    <lineage>
        <taxon>Eukaryota</taxon>
        <taxon>Fungi</taxon>
        <taxon>Dikarya</taxon>
        <taxon>Basidiomycota</taxon>
        <taxon>Agaricomycotina</taxon>
        <taxon>Agaricomycetes</taxon>
        <taxon>Agaricomycetidae</taxon>
        <taxon>Agaricales</taxon>
        <taxon>Marasmiineae</taxon>
        <taxon>Marasmiaceae</taxon>
        <taxon>Tetrapyrgos</taxon>
    </lineage>
</organism>
<accession>A0A8H5F1D8</accession>
<keyword evidence="2" id="KW-1185">Reference proteome</keyword>
<name>A0A8H5F1D8_9AGAR</name>
<dbReference type="AlphaFoldDB" id="A0A8H5F1D8"/>
<comment type="caution">
    <text evidence="1">The sequence shown here is derived from an EMBL/GenBank/DDBJ whole genome shotgun (WGS) entry which is preliminary data.</text>
</comment>
<evidence type="ECO:0008006" key="3">
    <source>
        <dbReference type="Google" id="ProtNLM"/>
    </source>
</evidence>
<gene>
    <name evidence="1" type="ORF">D9758_018323</name>
</gene>
<reference evidence="1 2" key="1">
    <citation type="journal article" date="2020" name="ISME J.">
        <title>Uncovering the hidden diversity of litter-decomposition mechanisms in mushroom-forming fungi.</title>
        <authorList>
            <person name="Floudas D."/>
            <person name="Bentzer J."/>
            <person name="Ahren D."/>
            <person name="Johansson T."/>
            <person name="Persson P."/>
            <person name="Tunlid A."/>
        </authorList>
    </citation>
    <scope>NUCLEOTIDE SEQUENCE [LARGE SCALE GENOMIC DNA]</scope>
    <source>
        <strain evidence="1 2">CBS 291.85</strain>
    </source>
</reference>
<evidence type="ECO:0000313" key="2">
    <source>
        <dbReference type="Proteomes" id="UP000559256"/>
    </source>
</evidence>
<sequence>MLIRIAVQNPYSRRRQGTVLLTFQSFIYLRSPEQTQTGVGKTSLIKKASNVETLQCSHDRVGISNIEEEIISKENDRFYEPGDPTKFQELQRFIEQRSGEVKLSDKIHITWLCIATPYAGGRVLEKSTESLSESVPEDIAMVVVFTKYDELVVSKAMEIENNDPDIDADSEALVESCREKAATDFEVVSRRQTVE</sequence>
<dbReference type="OrthoDB" id="391988at2759"/>
<dbReference type="Proteomes" id="UP000559256">
    <property type="component" value="Unassembled WGS sequence"/>
</dbReference>
<dbReference type="EMBL" id="JAACJM010000419">
    <property type="protein sequence ID" value="KAF5320036.1"/>
    <property type="molecule type" value="Genomic_DNA"/>
</dbReference>
<protein>
    <recommendedName>
        <fullName evidence="3">G domain-containing protein</fullName>
    </recommendedName>
</protein>